<evidence type="ECO:0000256" key="1">
    <source>
        <dbReference type="ARBA" id="ARBA00000085"/>
    </source>
</evidence>
<keyword evidence="5" id="KW-0597">Phosphoprotein</keyword>
<evidence type="ECO:0000256" key="7">
    <source>
        <dbReference type="ARBA" id="ARBA00022692"/>
    </source>
</evidence>
<keyword evidence="12 14" id="KW-0902">Two-component regulatory system</keyword>
<dbReference type="Proteomes" id="UP000092213">
    <property type="component" value="Chromosome"/>
</dbReference>
<evidence type="ECO:0000259" key="16">
    <source>
        <dbReference type="PROSITE" id="PS50109"/>
    </source>
</evidence>
<dbReference type="EMBL" id="CP016171">
    <property type="protein sequence ID" value="ANN72175.1"/>
    <property type="molecule type" value="Genomic_DNA"/>
</dbReference>
<feature type="transmembrane region" description="Helical" evidence="14">
    <location>
        <begin position="154"/>
        <end position="180"/>
    </location>
</feature>
<evidence type="ECO:0000256" key="10">
    <source>
        <dbReference type="ARBA" id="ARBA00022840"/>
    </source>
</evidence>
<evidence type="ECO:0000256" key="4">
    <source>
        <dbReference type="ARBA" id="ARBA00022519"/>
    </source>
</evidence>
<dbReference type="Gene3D" id="1.10.287.130">
    <property type="match status" value="1"/>
</dbReference>
<keyword evidence="10 14" id="KW-0067">ATP-binding</keyword>
<dbReference type="CDD" id="cd00082">
    <property type="entry name" value="HisKA"/>
    <property type="match status" value="1"/>
</dbReference>
<evidence type="ECO:0000256" key="12">
    <source>
        <dbReference type="ARBA" id="ARBA00023012"/>
    </source>
</evidence>
<dbReference type="AlphaFoldDB" id="A0A193FX20"/>
<evidence type="ECO:0000256" key="8">
    <source>
        <dbReference type="ARBA" id="ARBA00022741"/>
    </source>
</evidence>
<evidence type="ECO:0000259" key="17">
    <source>
        <dbReference type="PROSITE" id="PS50885"/>
    </source>
</evidence>
<dbReference type="InterPro" id="IPR005467">
    <property type="entry name" value="His_kinase_dom"/>
</dbReference>
<dbReference type="PANTHER" id="PTHR45436:SF9">
    <property type="entry name" value="SENSOR PROTEIN"/>
    <property type="match status" value="1"/>
</dbReference>
<dbReference type="CDD" id="cd06225">
    <property type="entry name" value="HAMP"/>
    <property type="match status" value="1"/>
</dbReference>
<feature type="region of interest" description="Disordered" evidence="15">
    <location>
        <begin position="457"/>
        <end position="477"/>
    </location>
</feature>
<keyword evidence="6 14" id="KW-0808">Transferase</keyword>
<evidence type="ECO:0000256" key="6">
    <source>
        <dbReference type="ARBA" id="ARBA00022679"/>
    </source>
</evidence>
<dbReference type="InterPro" id="IPR004358">
    <property type="entry name" value="Sig_transdc_His_kin-like_C"/>
</dbReference>
<dbReference type="CDD" id="cd00075">
    <property type="entry name" value="HATPase"/>
    <property type="match status" value="1"/>
</dbReference>
<dbReference type="Gene3D" id="3.30.565.10">
    <property type="entry name" value="Histidine kinase-like ATPase, C-terminal domain"/>
    <property type="match status" value="1"/>
</dbReference>
<dbReference type="InterPro" id="IPR003594">
    <property type="entry name" value="HATPase_dom"/>
</dbReference>
<dbReference type="SMART" id="SM00304">
    <property type="entry name" value="HAMP"/>
    <property type="match status" value="1"/>
</dbReference>
<name>A0A193FX20_9BORD</name>
<dbReference type="Pfam" id="PF00512">
    <property type="entry name" value="HisKA"/>
    <property type="match status" value="1"/>
</dbReference>
<keyword evidence="4 14" id="KW-0997">Cell inner membrane</keyword>
<keyword evidence="9 14" id="KW-0418">Kinase</keyword>
<dbReference type="PROSITE" id="PS50109">
    <property type="entry name" value="HIS_KIN"/>
    <property type="match status" value="1"/>
</dbReference>
<keyword evidence="8 14" id="KW-0547">Nucleotide-binding</keyword>
<dbReference type="InterPro" id="IPR036097">
    <property type="entry name" value="HisK_dim/P_sf"/>
</dbReference>
<dbReference type="InterPro" id="IPR036890">
    <property type="entry name" value="HATPase_C_sf"/>
</dbReference>
<evidence type="ECO:0000313" key="19">
    <source>
        <dbReference type="Proteomes" id="UP000092213"/>
    </source>
</evidence>
<sequence length="477" mass="51331">MKLRPIASIRLRLTLYLAAIALLVSSVAGYTLYLALKYEVQRREMAEVAGKLDLIDHLVGMQGTSGELQALEGTLDNILIGHNNLKVWLVDPNGRLLYGVSPAPPTQAADRREVAFETPAGNPVRALQVRVDSPAAPGAVLTVAIDTQPSAEFLYGYATVLLAICGVWVGATALLSAWAVRRGLAPVQSLSRQAARIQPDRLDLRLPVGGIDRELRELSMAFNSTLDRLQAAYRQLEGFNADVAHELRTPLATLINGTEIVLASDRSNAELREVLESNLEELVSLKALVNDMLFLARADGGELARDLDEVQISSEIRHVVDYYDAALQEARLTAHVAGDARIRANPRLLRRAVSNLVANAIKASPPDTTLEIACHASPSEVEIRVANGGAAIPPQALPRIFDRFYRVDDARAGRAEGHGLGLAIVRAIARMHGGRVFALSEPGRTVIGFSLRWVGPASGSPQPAKPAGATATLPLRT</sequence>
<dbReference type="GO" id="GO:0005886">
    <property type="term" value="C:plasma membrane"/>
    <property type="evidence" value="ECO:0007669"/>
    <property type="project" value="UniProtKB-SubCell"/>
</dbReference>
<feature type="domain" description="HAMP" evidence="17">
    <location>
        <begin position="181"/>
        <end position="234"/>
    </location>
</feature>
<reference evidence="18 19" key="1">
    <citation type="submission" date="2016-06" db="EMBL/GenBank/DDBJ databases">
        <title>Complete genome sequences of Bordetella bronchialis and Bordetella flabilis.</title>
        <authorList>
            <person name="LiPuma J.J."/>
            <person name="Spilker T."/>
        </authorList>
    </citation>
    <scope>NUCLEOTIDE SEQUENCE [LARGE SCALE GENOMIC DNA]</scope>
    <source>
        <strain evidence="18 19">AU17976</strain>
    </source>
</reference>
<evidence type="ECO:0000256" key="15">
    <source>
        <dbReference type="SAM" id="MobiDB-lite"/>
    </source>
</evidence>
<dbReference type="Pfam" id="PF00672">
    <property type="entry name" value="HAMP"/>
    <property type="match status" value="1"/>
</dbReference>
<organism evidence="18 19">
    <name type="scientific">Bordetella bronchialis</name>
    <dbReference type="NCBI Taxonomy" id="463025"/>
    <lineage>
        <taxon>Bacteria</taxon>
        <taxon>Pseudomonadati</taxon>
        <taxon>Pseudomonadota</taxon>
        <taxon>Betaproteobacteria</taxon>
        <taxon>Burkholderiales</taxon>
        <taxon>Alcaligenaceae</taxon>
        <taxon>Bordetella</taxon>
    </lineage>
</organism>
<dbReference type="InterPro" id="IPR003660">
    <property type="entry name" value="HAMP_dom"/>
</dbReference>
<evidence type="ECO:0000256" key="11">
    <source>
        <dbReference type="ARBA" id="ARBA00022989"/>
    </source>
</evidence>
<dbReference type="SMART" id="SM00388">
    <property type="entry name" value="HisKA"/>
    <property type="match status" value="1"/>
</dbReference>
<dbReference type="STRING" id="463025.BAU08_13260"/>
<dbReference type="InterPro" id="IPR003661">
    <property type="entry name" value="HisK_dim/P_dom"/>
</dbReference>
<comment type="function">
    <text evidence="14">Member of a two-component regulatory system.</text>
</comment>
<dbReference type="InterPro" id="IPR006290">
    <property type="entry name" value="CztS_silS_copS"/>
</dbReference>
<evidence type="ECO:0000256" key="14">
    <source>
        <dbReference type="RuleBase" id="RU364088"/>
    </source>
</evidence>
<dbReference type="GO" id="GO:0000155">
    <property type="term" value="F:phosphorelay sensor kinase activity"/>
    <property type="evidence" value="ECO:0007669"/>
    <property type="project" value="InterPro"/>
</dbReference>
<evidence type="ECO:0000256" key="9">
    <source>
        <dbReference type="ARBA" id="ARBA00022777"/>
    </source>
</evidence>
<accession>A0A193FX20</accession>
<dbReference type="PRINTS" id="PR00344">
    <property type="entry name" value="BCTRLSENSOR"/>
</dbReference>
<dbReference type="PROSITE" id="PS50885">
    <property type="entry name" value="HAMP"/>
    <property type="match status" value="1"/>
</dbReference>
<comment type="subcellular location">
    <subcellularLocation>
        <location evidence="2 14">Cell inner membrane</location>
    </subcellularLocation>
</comment>
<dbReference type="SUPFAM" id="SSF47384">
    <property type="entry name" value="Homodimeric domain of signal transducing histidine kinase"/>
    <property type="match status" value="1"/>
</dbReference>
<keyword evidence="3 14" id="KW-1003">Cell membrane</keyword>
<gene>
    <name evidence="18" type="ORF">BAU08_13260</name>
</gene>
<evidence type="ECO:0000256" key="2">
    <source>
        <dbReference type="ARBA" id="ARBA00004533"/>
    </source>
</evidence>
<dbReference type="InterPro" id="IPR050428">
    <property type="entry name" value="TCS_sensor_his_kinase"/>
</dbReference>
<evidence type="ECO:0000313" key="18">
    <source>
        <dbReference type="EMBL" id="ANN72175.1"/>
    </source>
</evidence>
<dbReference type="SMART" id="SM00387">
    <property type="entry name" value="HATPase_c"/>
    <property type="match status" value="1"/>
</dbReference>
<dbReference type="SUPFAM" id="SSF55874">
    <property type="entry name" value="ATPase domain of HSP90 chaperone/DNA topoisomerase II/histidine kinase"/>
    <property type="match status" value="1"/>
</dbReference>
<dbReference type="NCBIfam" id="TIGR01386">
    <property type="entry name" value="cztS_silS_copS"/>
    <property type="match status" value="1"/>
</dbReference>
<dbReference type="PANTHER" id="PTHR45436">
    <property type="entry name" value="SENSOR HISTIDINE KINASE YKOH"/>
    <property type="match status" value="1"/>
</dbReference>
<evidence type="ECO:0000256" key="5">
    <source>
        <dbReference type="ARBA" id="ARBA00022553"/>
    </source>
</evidence>
<keyword evidence="11 14" id="KW-1133">Transmembrane helix</keyword>
<dbReference type="GO" id="GO:0005524">
    <property type="term" value="F:ATP binding"/>
    <property type="evidence" value="ECO:0007669"/>
    <property type="project" value="UniProtKB-KW"/>
</dbReference>
<dbReference type="Pfam" id="PF02518">
    <property type="entry name" value="HATPase_c"/>
    <property type="match status" value="1"/>
</dbReference>
<dbReference type="RefSeq" id="WP_066669677.1">
    <property type="nucleotide sequence ID" value="NZ_CP016171.1"/>
</dbReference>
<keyword evidence="7 14" id="KW-0812">Transmembrane</keyword>
<protein>
    <recommendedName>
        <fullName evidence="14">Sensor protein</fullName>
        <ecNumber evidence="14">2.7.13.3</ecNumber>
    </recommendedName>
</protein>
<dbReference type="Gene3D" id="6.10.340.10">
    <property type="match status" value="1"/>
</dbReference>
<evidence type="ECO:0000256" key="3">
    <source>
        <dbReference type="ARBA" id="ARBA00022475"/>
    </source>
</evidence>
<dbReference type="EC" id="2.7.13.3" evidence="14"/>
<feature type="domain" description="Histidine kinase" evidence="16">
    <location>
        <begin position="242"/>
        <end position="459"/>
    </location>
</feature>
<keyword evidence="13 14" id="KW-0472">Membrane</keyword>
<proteinExistence type="predicted"/>
<comment type="catalytic activity">
    <reaction evidence="1 14">
        <text>ATP + protein L-histidine = ADP + protein N-phospho-L-histidine.</text>
        <dbReference type="EC" id="2.7.13.3"/>
    </reaction>
</comment>
<evidence type="ECO:0000256" key="13">
    <source>
        <dbReference type="ARBA" id="ARBA00023136"/>
    </source>
</evidence>